<reference evidence="1 2" key="1">
    <citation type="submission" date="2018-09" db="EMBL/GenBank/DDBJ databases">
        <authorList>
            <consortium name="Pathogen Informatics"/>
        </authorList>
    </citation>
    <scope>NUCLEOTIDE SEQUENCE [LARGE SCALE GENOMIC DNA]</scope>
    <source>
        <strain evidence="1 2">OH-22767</strain>
    </source>
</reference>
<name>A0A383TVB4_9FLAO</name>
<protein>
    <submittedName>
        <fullName evidence="1">4-amino-4-deoxychorismate lyase</fullName>
    </submittedName>
</protein>
<proteinExistence type="predicted"/>
<accession>A0A383TVB4</accession>
<organism evidence="1 2">
    <name type="scientific">Candidatus Ornithobacterium hominis</name>
    <dbReference type="NCBI Taxonomy" id="2497989"/>
    <lineage>
        <taxon>Bacteria</taxon>
        <taxon>Pseudomonadati</taxon>
        <taxon>Bacteroidota</taxon>
        <taxon>Flavobacteriia</taxon>
        <taxon>Flavobacteriales</taxon>
        <taxon>Weeksellaceae</taxon>
        <taxon>Ornithobacterium</taxon>
    </lineage>
</organism>
<evidence type="ECO:0000313" key="2">
    <source>
        <dbReference type="Proteomes" id="UP000262142"/>
    </source>
</evidence>
<dbReference type="GO" id="GO:0016829">
    <property type="term" value="F:lyase activity"/>
    <property type="evidence" value="ECO:0007669"/>
    <property type="project" value="UniProtKB-KW"/>
</dbReference>
<sequence length="268" mass="31695">MPSDHKFVYNTHKFFKLEEINLNTLSLLENFHIREEITVIKGKIIFPENHYFHLIANLRKARFKISLDFTLEYFIENINAFINNRKISVNLLYSCILNEQGLQHLVYENHREPETSTFNEVEIYREDFMANNHSSQINFSNGFLHALNTYRVENELDDIFLLNQNNHLTGSFYGNVFLIKGQELLTPRLDDGARDTAARQKFLLLAKKWPEFDAVSEKTLPPFEITKADECFIFTPFYKLISLSKFRKTDFDNHYIQAIKKKLLELVQ</sequence>
<dbReference type="EMBL" id="UNSC01000002">
    <property type="protein sequence ID" value="SZD71592.1"/>
    <property type="molecule type" value="Genomic_DNA"/>
</dbReference>
<evidence type="ECO:0000313" key="1">
    <source>
        <dbReference type="EMBL" id="SZD71592.1"/>
    </source>
</evidence>
<gene>
    <name evidence="1" type="ORF">SAMEA104719789_00642</name>
</gene>
<dbReference type="InterPro" id="IPR001544">
    <property type="entry name" value="Aminotrans_IV"/>
</dbReference>
<dbReference type="AlphaFoldDB" id="A0A383TVB4"/>
<dbReference type="OrthoDB" id="9805628at2"/>
<keyword evidence="2" id="KW-1185">Reference proteome</keyword>
<dbReference type="Gene3D" id="3.20.10.10">
    <property type="entry name" value="D-amino Acid Aminotransferase, subunit A, domain 2"/>
    <property type="match status" value="1"/>
</dbReference>
<dbReference type="InterPro" id="IPR036038">
    <property type="entry name" value="Aminotransferase-like"/>
</dbReference>
<keyword evidence="1" id="KW-0456">Lyase</keyword>
<dbReference type="Pfam" id="PF01063">
    <property type="entry name" value="Aminotran_4"/>
    <property type="match status" value="1"/>
</dbReference>
<dbReference type="Proteomes" id="UP000262142">
    <property type="component" value="Unassembled WGS sequence"/>
</dbReference>
<dbReference type="InterPro" id="IPR043132">
    <property type="entry name" value="BCAT-like_C"/>
</dbReference>
<dbReference type="SUPFAM" id="SSF56752">
    <property type="entry name" value="D-aminoacid aminotransferase-like PLP-dependent enzymes"/>
    <property type="match status" value="1"/>
</dbReference>
<dbReference type="RefSeq" id="WP_119059077.1">
    <property type="nucleotide sequence ID" value="NZ_UNSC01000002.1"/>
</dbReference>